<keyword evidence="3" id="KW-1185">Reference proteome</keyword>
<evidence type="ECO:0000313" key="2">
    <source>
        <dbReference type="EMBL" id="KRF98960.1"/>
    </source>
</evidence>
<feature type="compositionally biased region" description="Basic and acidic residues" evidence="1">
    <location>
        <begin position="18"/>
        <end position="35"/>
    </location>
</feature>
<feature type="region of interest" description="Disordered" evidence="1">
    <location>
        <begin position="1"/>
        <end position="83"/>
    </location>
</feature>
<sequence>MHLKFEPESKGIGPDVFKLNDPKGKPPLPPRREQHQQQQQQQQELSSFGPLHEKRLSSAALSRHKLKMSLKRGGPPPASSSGAAMIMTTSLSGVSLDKQVMRCNG</sequence>
<dbReference type="EMBL" id="CH964062">
    <property type="protein sequence ID" value="KRF98960.1"/>
    <property type="molecule type" value="Genomic_DNA"/>
</dbReference>
<evidence type="ECO:0000313" key="3">
    <source>
        <dbReference type="Proteomes" id="UP000007798"/>
    </source>
</evidence>
<accession>A0A0Q9WS72</accession>
<evidence type="ECO:0000256" key="1">
    <source>
        <dbReference type="SAM" id="MobiDB-lite"/>
    </source>
</evidence>
<gene>
    <name evidence="2" type="primary">Dwil\GK27985</name>
    <name evidence="2" type="ORF">Dwil_GK27985</name>
</gene>
<proteinExistence type="predicted"/>
<organism evidence="2 3">
    <name type="scientific">Drosophila willistoni</name>
    <name type="common">Fruit fly</name>
    <dbReference type="NCBI Taxonomy" id="7260"/>
    <lineage>
        <taxon>Eukaryota</taxon>
        <taxon>Metazoa</taxon>
        <taxon>Ecdysozoa</taxon>
        <taxon>Arthropoda</taxon>
        <taxon>Hexapoda</taxon>
        <taxon>Insecta</taxon>
        <taxon>Pterygota</taxon>
        <taxon>Neoptera</taxon>
        <taxon>Endopterygota</taxon>
        <taxon>Diptera</taxon>
        <taxon>Brachycera</taxon>
        <taxon>Muscomorpha</taxon>
        <taxon>Ephydroidea</taxon>
        <taxon>Drosophilidae</taxon>
        <taxon>Drosophila</taxon>
        <taxon>Sophophora</taxon>
    </lineage>
</organism>
<protein>
    <submittedName>
        <fullName evidence="2">Uncharacterized protein</fullName>
    </submittedName>
</protein>
<dbReference type="AlphaFoldDB" id="A0A0Q9WS72"/>
<dbReference type="InParanoid" id="A0A0Q9WS72"/>
<reference evidence="2 3" key="1">
    <citation type="journal article" date="2007" name="Nature">
        <title>Evolution of genes and genomes on the Drosophila phylogeny.</title>
        <authorList>
            <consortium name="Drosophila 12 Genomes Consortium"/>
            <person name="Clark A.G."/>
            <person name="Eisen M.B."/>
            <person name="Smith D.R."/>
            <person name="Bergman C.M."/>
            <person name="Oliver B."/>
            <person name="Markow T.A."/>
            <person name="Kaufman T.C."/>
            <person name="Kellis M."/>
            <person name="Gelbart W."/>
            <person name="Iyer V.N."/>
            <person name="Pollard D.A."/>
            <person name="Sackton T.B."/>
            <person name="Larracuente A.M."/>
            <person name="Singh N.D."/>
            <person name="Abad J.P."/>
            <person name="Abt D.N."/>
            <person name="Adryan B."/>
            <person name="Aguade M."/>
            <person name="Akashi H."/>
            <person name="Anderson W.W."/>
            <person name="Aquadro C.F."/>
            <person name="Ardell D.H."/>
            <person name="Arguello R."/>
            <person name="Artieri C.G."/>
            <person name="Barbash D.A."/>
            <person name="Barker D."/>
            <person name="Barsanti P."/>
            <person name="Batterham P."/>
            <person name="Batzoglou S."/>
            <person name="Begun D."/>
            <person name="Bhutkar A."/>
            <person name="Blanco E."/>
            <person name="Bosak S.A."/>
            <person name="Bradley R.K."/>
            <person name="Brand A.D."/>
            <person name="Brent M.R."/>
            <person name="Brooks A.N."/>
            <person name="Brown R.H."/>
            <person name="Butlin R.K."/>
            <person name="Caggese C."/>
            <person name="Calvi B.R."/>
            <person name="Bernardo de Carvalho A."/>
            <person name="Caspi A."/>
            <person name="Castrezana S."/>
            <person name="Celniker S.E."/>
            <person name="Chang J.L."/>
            <person name="Chapple C."/>
            <person name="Chatterji S."/>
            <person name="Chinwalla A."/>
            <person name="Civetta A."/>
            <person name="Clifton S.W."/>
            <person name="Comeron J.M."/>
            <person name="Costello J.C."/>
            <person name="Coyne J.A."/>
            <person name="Daub J."/>
            <person name="David R.G."/>
            <person name="Delcher A.L."/>
            <person name="Delehaunty K."/>
            <person name="Do C.B."/>
            <person name="Ebling H."/>
            <person name="Edwards K."/>
            <person name="Eickbush T."/>
            <person name="Evans J.D."/>
            <person name="Filipski A."/>
            <person name="Findeiss S."/>
            <person name="Freyhult E."/>
            <person name="Fulton L."/>
            <person name="Fulton R."/>
            <person name="Garcia A.C."/>
            <person name="Gardiner A."/>
            <person name="Garfield D.A."/>
            <person name="Garvin B.E."/>
            <person name="Gibson G."/>
            <person name="Gilbert D."/>
            <person name="Gnerre S."/>
            <person name="Godfrey J."/>
            <person name="Good R."/>
            <person name="Gotea V."/>
            <person name="Gravely B."/>
            <person name="Greenberg A.J."/>
            <person name="Griffiths-Jones S."/>
            <person name="Gross S."/>
            <person name="Guigo R."/>
            <person name="Gustafson E.A."/>
            <person name="Haerty W."/>
            <person name="Hahn M.W."/>
            <person name="Halligan D.L."/>
            <person name="Halpern A.L."/>
            <person name="Halter G.M."/>
            <person name="Han M.V."/>
            <person name="Heger A."/>
            <person name="Hillier L."/>
            <person name="Hinrichs A.S."/>
            <person name="Holmes I."/>
            <person name="Hoskins R.A."/>
            <person name="Hubisz M.J."/>
            <person name="Hultmark D."/>
            <person name="Huntley M.A."/>
            <person name="Jaffe D.B."/>
            <person name="Jagadeeshan S."/>
            <person name="Jeck W.R."/>
            <person name="Johnson J."/>
            <person name="Jones C.D."/>
            <person name="Jordan W.C."/>
            <person name="Karpen G.H."/>
            <person name="Kataoka E."/>
            <person name="Keightley P.D."/>
            <person name="Kheradpour P."/>
            <person name="Kirkness E.F."/>
            <person name="Koerich L.B."/>
            <person name="Kristiansen K."/>
            <person name="Kudrna D."/>
            <person name="Kulathinal R.J."/>
            <person name="Kumar S."/>
            <person name="Kwok R."/>
            <person name="Lander E."/>
            <person name="Langley C.H."/>
            <person name="Lapoint R."/>
            <person name="Lazzaro B.P."/>
            <person name="Lee S.J."/>
            <person name="Levesque L."/>
            <person name="Li R."/>
            <person name="Lin C.F."/>
            <person name="Lin M.F."/>
            <person name="Lindblad-Toh K."/>
            <person name="Llopart A."/>
            <person name="Long M."/>
            <person name="Low L."/>
            <person name="Lozovsky E."/>
            <person name="Lu J."/>
            <person name="Luo M."/>
            <person name="Machado C.A."/>
            <person name="Makalowski W."/>
            <person name="Marzo M."/>
            <person name="Matsuda M."/>
            <person name="Matzkin L."/>
            <person name="McAllister B."/>
            <person name="McBride C.S."/>
            <person name="McKernan B."/>
            <person name="McKernan K."/>
            <person name="Mendez-Lago M."/>
            <person name="Minx P."/>
            <person name="Mollenhauer M.U."/>
            <person name="Montooth K."/>
            <person name="Mount S.M."/>
            <person name="Mu X."/>
            <person name="Myers E."/>
            <person name="Negre B."/>
            <person name="Newfeld S."/>
            <person name="Nielsen R."/>
            <person name="Noor M.A."/>
            <person name="O'Grady P."/>
            <person name="Pachter L."/>
            <person name="Papaceit M."/>
            <person name="Parisi M.J."/>
            <person name="Parisi M."/>
            <person name="Parts L."/>
            <person name="Pedersen J.S."/>
            <person name="Pesole G."/>
            <person name="Phillippy A.M."/>
            <person name="Ponting C.P."/>
            <person name="Pop M."/>
            <person name="Porcelli D."/>
            <person name="Powell J.R."/>
            <person name="Prohaska S."/>
            <person name="Pruitt K."/>
            <person name="Puig M."/>
            <person name="Quesneville H."/>
            <person name="Ram K.R."/>
            <person name="Rand D."/>
            <person name="Rasmussen M.D."/>
            <person name="Reed L.K."/>
            <person name="Reenan R."/>
            <person name="Reily A."/>
            <person name="Remington K.A."/>
            <person name="Rieger T.T."/>
            <person name="Ritchie M.G."/>
            <person name="Robin C."/>
            <person name="Rogers Y.H."/>
            <person name="Rohde C."/>
            <person name="Rozas J."/>
            <person name="Rubenfield M.J."/>
            <person name="Ruiz A."/>
            <person name="Russo S."/>
            <person name="Salzberg S.L."/>
            <person name="Sanchez-Gracia A."/>
            <person name="Saranga D.J."/>
            <person name="Sato H."/>
            <person name="Schaeffer S.W."/>
            <person name="Schatz M.C."/>
            <person name="Schlenke T."/>
            <person name="Schwartz R."/>
            <person name="Segarra C."/>
            <person name="Singh R.S."/>
            <person name="Sirot L."/>
            <person name="Sirota M."/>
            <person name="Sisneros N.B."/>
            <person name="Smith C.D."/>
            <person name="Smith T.F."/>
            <person name="Spieth J."/>
            <person name="Stage D.E."/>
            <person name="Stark A."/>
            <person name="Stephan W."/>
            <person name="Strausberg R.L."/>
            <person name="Strempel S."/>
            <person name="Sturgill D."/>
            <person name="Sutton G."/>
            <person name="Sutton G.G."/>
            <person name="Tao W."/>
            <person name="Teichmann S."/>
            <person name="Tobari Y.N."/>
            <person name="Tomimura Y."/>
            <person name="Tsolas J.M."/>
            <person name="Valente V.L."/>
            <person name="Venter E."/>
            <person name="Venter J.C."/>
            <person name="Vicario S."/>
            <person name="Vieira F.G."/>
            <person name="Vilella A.J."/>
            <person name="Villasante A."/>
            <person name="Walenz B."/>
            <person name="Wang J."/>
            <person name="Wasserman M."/>
            <person name="Watts T."/>
            <person name="Wilson D."/>
            <person name="Wilson R.K."/>
            <person name="Wing R.A."/>
            <person name="Wolfner M.F."/>
            <person name="Wong A."/>
            <person name="Wong G.K."/>
            <person name="Wu C.I."/>
            <person name="Wu G."/>
            <person name="Yamamoto D."/>
            <person name="Yang H.P."/>
            <person name="Yang S.P."/>
            <person name="Yorke J.A."/>
            <person name="Yoshida K."/>
            <person name="Zdobnov E."/>
            <person name="Zhang P."/>
            <person name="Zhang Y."/>
            <person name="Zimin A.V."/>
            <person name="Baldwin J."/>
            <person name="Abdouelleil A."/>
            <person name="Abdulkadir J."/>
            <person name="Abebe A."/>
            <person name="Abera B."/>
            <person name="Abreu J."/>
            <person name="Acer S.C."/>
            <person name="Aftuck L."/>
            <person name="Alexander A."/>
            <person name="An P."/>
            <person name="Anderson E."/>
            <person name="Anderson S."/>
            <person name="Arachi H."/>
            <person name="Azer M."/>
            <person name="Bachantsang P."/>
            <person name="Barry A."/>
            <person name="Bayul T."/>
            <person name="Berlin A."/>
            <person name="Bessette D."/>
            <person name="Bloom T."/>
            <person name="Blye J."/>
            <person name="Boguslavskiy L."/>
            <person name="Bonnet C."/>
            <person name="Boukhgalter B."/>
            <person name="Bourzgui I."/>
            <person name="Brown A."/>
            <person name="Cahill P."/>
            <person name="Channer S."/>
            <person name="Cheshatsang Y."/>
            <person name="Chuda L."/>
            <person name="Citroen M."/>
            <person name="Collymore A."/>
            <person name="Cooke P."/>
            <person name="Costello M."/>
            <person name="D'Aco K."/>
            <person name="Daza R."/>
            <person name="De Haan G."/>
            <person name="DeGray S."/>
            <person name="DeMaso C."/>
            <person name="Dhargay N."/>
            <person name="Dooley K."/>
            <person name="Dooley E."/>
            <person name="Doricent M."/>
            <person name="Dorje P."/>
            <person name="Dorjee K."/>
            <person name="Dupes A."/>
            <person name="Elong R."/>
            <person name="Falk J."/>
            <person name="Farina A."/>
            <person name="Faro S."/>
            <person name="Ferguson D."/>
            <person name="Fisher S."/>
            <person name="Foley C.D."/>
            <person name="Franke A."/>
            <person name="Friedrich D."/>
            <person name="Gadbois L."/>
            <person name="Gearin G."/>
            <person name="Gearin C.R."/>
            <person name="Giannoukos G."/>
            <person name="Goode T."/>
            <person name="Graham J."/>
            <person name="Grandbois E."/>
            <person name="Grewal S."/>
            <person name="Gyaltsen K."/>
            <person name="Hafez N."/>
            <person name="Hagos B."/>
            <person name="Hall J."/>
            <person name="Henson C."/>
            <person name="Hollinger A."/>
            <person name="Honan T."/>
            <person name="Huard M.D."/>
            <person name="Hughes L."/>
            <person name="Hurhula B."/>
            <person name="Husby M.E."/>
            <person name="Kamat A."/>
            <person name="Kanga B."/>
            <person name="Kashin S."/>
            <person name="Khazanovich D."/>
            <person name="Kisner P."/>
            <person name="Lance K."/>
            <person name="Lara M."/>
            <person name="Lee W."/>
            <person name="Lennon N."/>
            <person name="Letendre F."/>
            <person name="LeVine R."/>
            <person name="Lipovsky A."/>
            <person name="Liu X."/>
            <person name="Liu J."/>
            <person name="Liu S."/>
            <person name="Lokyitsang T."/>
            <person name="Lokyitsang Y."/>
            <person name="Lubonja R."/>
            <person name="Lui A."/>
            <person name="MacDonald P."/>
            <person name="Magnisalis V."/>
            <person name="Maru K."/>
            <person name="Matthews C."/>
            <person name="McCusker W."/>
            <person name="McDonough S."/>
            <person name="Mehta T."/>
            <person name="Meldrim J."/>
            <person name="Meneus L."/>
            <person name="Mihai O."/>
            <person name="Mihalev A."/>
            <person name="Mihova T."/>
            <person name="Mittelman R."/>
            <person name="Mlenga V."/>
            <person name="Montmayeur A."/>
            <person name="Mulrain L."/>
            <person name="Navidi A."/>
            <person name="Naylor J."/>
            <person name="Negash T."/>
            <person name="Nguyen T."/>
            <person name="Nguyen N."/>
            <person name="Nicol R."/>
            <person name="Norbu C."/>
            <person name="Norbu N."/>
            <person name="Novod N."/>
            <person name="O'Neill B."/>
            <person name="Osman S."/>
            <person name="Markiewicz E."/>
            <person name="Oyono O.L."/>
            <person name="Patti C."/>
            <person name="Phunkhang P."/>
            <person name="Pierre F."/>
            <person name="Priest M."/>
            <person name="Raghuraman S."/>
            <person name="Rege F."/>
            <person name="Reyes R."/>
            <person name="Rise C."/>
            <person name="Rogov P."/>
            <person name="Ross K."/>
            <person name="Ryan E."/>
            <person name="Settipalli S."/>
            <person name="Shea T."/>
            <person name="Sherpa N."/>
            <person name="Shi L."/>
            <person name="Shih D."/>
            <person name="Sparrow T."/>
            <person name="Spaulding J."/>
            <person name="Stalker J."/>
            <person name="Stange-Thomann N."/>
            <person name="Stavropoulos S."/>
            <person name="Stone C."/>
            <person name="Strader C."/>
            <person name="Tesfaye S."/>
            <person name="Thomson T."/>
            <person name="Thoulutsang Y."/>
            <person name="Thoulutsang D."/>
            <person name="Topham K."/>
            <person name="Topping I."/>
            <person name="Tsamla T."/>
            <person name="Vassiliev H."/>
            <person name="Vo A."/>
            <person name="Wangchuk T."/>
            <person name="Wangdi T."/>
            <person name="Weiand M."/>
            <person name="Wilkinson J."/>
            <person name="Wilson A."/>
            <person name="Yadav S."/>
            <person name="Young G."/>
            <person name="Yu Q."/>
            <person name="Zembek L."/>
            <person name="Zhong D."/>
            <person name="Zimmer A."/>
            <person name="Zwirko Z."/>
            <person name="Jaffe D.B."/>
            <person name="Alvarez P."/>
            <person name="Brockman W."/>
            <person name="Butler J."/>
            <person name="Chin C."/>
            <person name="Gnerre S."/>
            <person name="Grabherr M."/>
            <person name="Kleber M."/>
            <person name="Mauceli E."/>
            <person name="MacCallum I."/>
        </authorList>
    </citation>
    <scope>NUCLEOTIDE SEQUENCE [LARGE SCALE GENOMIC DNA]</scope>
    <source>
        <strain evidence="3">Tucson 14030-0811.24</strain>
    </source>
</reference>
<name>A0A0Q9WS72_DROWI</name>
<dbReference type="Proteomes" id="UP000007798">
    <property type="component" value="Unassembled WGS sequence"/>
</dbReference>